<dbReference type="OrthoDB" id="407572at2759"/>
<comment type="caution">
    <text evidence="1">The sequence shown here is derived from an EMBL/GenBank/DDBJ whole genome shotgun (WGS) entry which is preliminary data.</text>
</comment>
<dbReference type="AlphaFoldDB" id="A0A812JIQ9"/>
<sequence>MSAKETGRIRVSAKQLDEFWLHEQAHSPTPLGSRIGALPLGVWGDDARYNRSGQKIVLITVNCLLHESARTELKRYPLVTIREHSVQTITTGMLHDRSSDAGDHACLTLKAWNGRIFLAYLDHCLNHQLESNQASGRHDPELVLATVATRSLLLWFCEQEGAHKRYLTEEQARTIHRHGIQYLQYAEALSQHASGNNLLRWKVLPKHHDSRLIL</sequence>
<name>A0A812JIQ9_SYMPI</name>
<protein>
    <submittedName>
        <fullName evidence="1">Uncharacterized protein</fullName>
    </submittedName>
</protein>
<dbReference type="Proteomes" id="UP000649617">
    <property type="component" value="Unassembled WGS sequence"/>
</dbReference>
<accession>A0A812JIQ9</accession>
<keyword evidence="2" id="KW-1185">Reference proteome</keyword>
<reference evidence="1" key="1">
    <citation type="submission" date="2021-02" db="EMBL/GenBank/DDBJ databases">
        <authorList>
            <person name="Dougan E. K."/>
            <person name="Rhodes N."/>
            <person name="Thang M."/>
            <person name="Chan C."/>
        </authorList>
    </citation>
    <scope>NUCLEOTIDE SEQUENCE</scope>
</reference>
<organism evidence="1 2">
    <name type="scientific">Symbiodinium pilosum</name>
    <name type="common">Dinoflagellate</name>
    <dbReference type="NCBI Taxonomy" id="2952"/>
    <lineage>
        <taxon>Eukaryota</taxon>
        <taxon>Sar</taxon>
        <taxon>Alveolata</taxon>
        <taxon>Dinophyceae</taxon>
        <taxon>Suessiales</taxon>
        <taxon>Symbiodiniaceae</taxon>
        <taxon>Symbiodinium</taxon>
    </lineage>
</organism>
<proteinExistence type="predicted"/>
<gene>
    <name evidence="1" type="ORF">SPIL2461_LOCUS2072</name>
</gene>
<dbReference type="EMBL" id="CAJNIZ010002220">
    <property type="protein sequence ID" value="CAE7207642.1"/>
    <property type="molecule type" value="Genomic_DNA"/>
</dbReference>
<evidence type="ECO:0000313" key="2">
    <source>
        <dbReference type="Proteomes" id="UP000649617"/>
    </source>
</evidence>
<evidence type="ECO:0000313" key="1">
    <source>
        <dbReference type="EMBL" id="CAE7207642.1"/>
    </source>
</evidence>